<proteinExistence type="predicted"/>
<evidence type="ECO:0000256" key="4">
    <source>
        <dbReference type="SAM" id="MobiDB-lite"/>
    </source>
</evidence>
<feature type="compositionally biased region" description="Low complexity" evidence="4">
    <location>
        <begin position="738"/>
        <end position="751"/>
    </location>
</feature>
<dbReference type="SUPFAM" id="SSF48403">
    <property type="entry name" value="Ankyrin repeat"/>
    <property type="match status" value="1"/>
</dbReference>
<dbReference type="InterPro" id="IPR050663">
    <property type="entry name" value="Ankyrin-SOCS_Box"/>
</dbReference>
<dbReference type="Proteomes" id="UP000053095">
    <property type="component" value="Unassembled WGS sequence"/>
</dbReference>
<evidence type="ECO:0000256" key="2">
    <source>
        <dbReference type="ARBA" id="ARBA00023043"/>
    </source>
</evidence>
<feature type="repeat" description="ANK" evidence="3">
    <location>
        <begin position="184"/>
        <end position="216"/>
    </location>
</feature>
<dbReference type="PROSITE" id="PS50297">
    <property type="entry name" value="ANK_REP_REGION"/>
    <property type="match status" value="4"/>
</dbReference>
<evidence type="ECO:0000256" key="1">
    <source>
        <dbReference type="ARBA" id="ARBA00022737"/>
    </source>
</evidence>
<dbReference type="GO" id="GO:0005634">
    <property type="term" value="C:nucleus"/>
    <property type="evidence" value="ECO:0007669"/>
    <property type="project" value="TreeGrafter"/>
</dbReference>
<protein>
    <submittedName>
        <fullName evidence="5">Ankyrin repeat-containing protein</fullName>
    </submittedName>
</protein>
<feature type="repeat" description="ANK" evidence="3">
    <location>
        <begin position="217"/>
        <end position="250"/>
    </location>
</feature>
<keyword evidence="6" id="KW-1185">Reference proteome</keyword>
<feature type="compositionally biased region" description="Basic residues" evidence="4">
    <location>
        <begin position="755"/>
        <end position="764"/>
    </location>
</feature>
<reference evidence="6" key="1">
    <citation type="journal article" date="2015" name="Genome Announc.">
        <title>Draft genome sequence of Talaromyces cellulolyticus strain Y-94, a source of lignocellulosic biomass-degrading enzymes.</title>
        <authorList>
            <person name="Fujii T."/>
            <person name="Koike H."/>
            <person name="Sawayama S."/>
            <person name="Yano S."/>
            <person name="Inoue H."/>
        </authorList>
    </citation>
    <scope>NUCLEOTIDE SEQUENCE [LARGE SCALE GENOMIC DNA]</scope>
    <source>
        <strain evidence="6">Y-94</strain>
    </source>
</reference>
<organism evidence="5 6">
    <name type="scientific">Talaromyces pinophilus</name>
    <name type="common">Penicillium pinophilum</name>
    <dbReference type="NCBI Taxonomy" id="128442"/>
    <lineage>
        <taxon>Eukaryota</taxon>
        <taxon>Fungi</taxon>
        <taxon>Dikarya</taxon>
        <taxon>Ascomycota</taxon>
        <taxon>Pezizomycotina</taxon>
        <taxon>Eurotiomycetes</taxon>
        <taxon>Eurotiomycetidae</taxon>
        <taxon>Eurotiales</taxon>
        <taxon>Trichocomaceae</taxon>
        <taxon>Talaromyces</taxon>
        <taxon>Talaromyces sect. Talaromyces</taxon>
    </lineage>
</organism>
<dbReference type="Pfam" id="PF12796">
    <property type="entry name" value="Ank_2"/>
    <property type="match status" value="4"/>
</dbReference>
<dbReference type="GO" id="GO:0000976">
    <property type="term" value="F:transcription cis-regulatory region binding"/>
    <property type="evidence" value="ECO:0007669"/>
    <property type="project" value="TreeGrafter"/>
</dbReference>
<dbReference type="PANTHER" id="PTHR24193:SF121">
    <property type="entry name" value="ADA2A-CONTAINING COMPLEX COMPONENT 3, ISOFORM D"/>
    <property type="match status" value="1"/>
</dbReference>
<accession>A0A510NVC7</accession>
<keyword evidence="2 3" id="KW-0040">ANK repeat</keyword>
<evidence type="ECO:0000256" key="3">
    <source>
        <dbReference type="PROSITE-ProRule" id="PRU00023"/>
    </source>
</evidence>
<feature type="region of interest" description="Disordered" evidence="4">
    <location>
        <begin position="1"/>
        <end position="68"/>
    </location>
</feature>
<dbReference type="EMBL" id="DF933814">
    <property type="protein sequence ID" value="GAM36188.1"/>
    <property type="molecule type" value="Genomic_DNA"/>
</dbReference>
<feature type="repeat" description="ANK" evidence="3">
    <location>
        <begin position="284"/>
        <end position="307"/>
    </location>
</feature>
<feature type="repeat" description="ANK" evidence="3">
    <location>
        <begin position="251"/>
        <end position="283"/>
    </location>
</feature>
<dbReference type="GO" id="GO:0045944">
    <property type="term" value="P:positive regulation of transcription by RNA polymerase II"/>
    <property type="evidence" value="ECO:0007669"/>
    <property type="project" value="TreeGrafter"/>
</dbReference>
<dbReference type="Gene3D" id="1.25.40.20">
    <property type="entry name" value="Ankyrin repeat-containing domain"/>
    <property type="match status" value="3"/>
</dbReference>
<evidence type="ECO:0000313" key="5">
    <source>
        <dbReference type="EMBL" id="GAM36188.1"/>
    </source>
</evidence>
<name>A0A510NVC7_TALPI</name>
<evidence type="ECO:0000313" key="6">
    <source>
        <dbReference type="Proteomes" id="UP000053095"/>
    </source>
</evidence>
<dbReference type="PANTHER" id="PTHR24193">
    <property type="entry name" value="ANKYRIN REPEAT PROTEIN"/>
    <property type="match status" value="1"/>
</dbReference>
<feature type="region of interest" description="Disordered" evidence="4">
    <location>
        <begin position="738"/>
        <end position="767"/>
    </location>
</feature>
<dbReference type="PROSITE" id="PS50088">
    <property type="entry name" value="ANK_REPEAT"/>
    <property type="match status" value="5"/>
</dbReference>
<feature type="repeat" description="ANK" evidence="3">
    <location>
        <begin position="319"/>
        <end position="355"/>
    </location>
</feature>
<gene>
    <name evidence="5" type="ORF">TCE0_018r05086</name>
</gene>
<dbReference type="InterPro" id="IPR036770">
    <property type="entry name" value="Ankyrin_rpt-contain_sf"/>
</dbReference>
<keyword evidence="1" id="KW-0677">Repeat</keyword>
<sequence>MEPSQDAEVPENIEVSNEVGPVNNDLPVDIDLDENLESQKEGVTTEDLPALDVSGQSKEGGLQEGRDHADNFEHDEYTVVRGEVLPGGDIVPPSFDVPISSVPLNRDEQQDVGIRGSLGELNGKTGVYFYKPGTSSLAFRQKKRNESLIDDQGEALLKAVQFGQADAVRRLLKGKVLTEFRDRDDRTPLLYAVEDNRVDIVELLLQSEVDWNARDKMKRSALHIAAYDRHTRVIPRLLVLPGIEVDAKDENSETPLQLAAKNGSPGTVKLLLEFGANVNARDKKGFTPLHLAAARRESVTLVEILLNTKNIEVDARASNGRTPLMQACDRGTSKGCDIVVKLLLAMDADPAALDNNGETPVYLSSLNGNKESLIELLTGKRPVDINALNTDHRSALFGPARLGYTAVADLLLDAGIDSTIKDRAGRTAFSEAAKYDKIEVARLIFEDLERKHGQEQKKFLQPALFEAAIRDSSQVARFLIEHGASMDEKEPTSQMTAMEIANKYGSFKVVAVLLERGDQLVSQGPSLGDPLQEVSSESEPKNLEMEDIDVDLTFGFQATIASFPKDTHKNYRIKRPQLRSLLYDHSPETIKYGLEEGPTGKNFRWLHVPSNNIVWVHCKHLFGEELWTRHQYQMSSPSVAHRRFVRPICQRIKRGEKDDNLMVVLPYIHWETSSGRKEMTEVIVDAMTRHLDDPQPPSTLKELKEALNELEKIRNPKDEDDLEDGQATIYSSSYWSSYYTDSSSASSVSTDRGTRRTRRSRSRTRNPDMDWMARVASEMLEGEAVRARQGPTENRWERLERRKKRIQRITKVAGEDEYTADEKLILAYMFDEVPLHFRRTLDQYYYYNLLTTEARDLDQVVSRYFEKTWPDDADDNLLLMVDQLWLWILDEDTVVTSFPQRWNKSGAKTINDPDPNNDSDIVECIIRQIGNNNRRPLENVFDLAELIVGQCIGTMFEHHDIANEKLRFADFFEGSIGNVTFKESKMFSDFSELSGKLARDDQNITTSDELKEDLKKLYDISEETRLAKEIKDIRDELHILSTVLEDQETVLIDMHVAVRDMRTDKAARDGSKIPETTLTYHSPPERVRMHQKVVRGLEKQAEKTYIALKDLLDLKQKQANVSEARTQGKQAAETARQGQTLMLFTIITVFFVKNRPQTAFDDMSSYSD</sequence>
<dbReference type="SMART" id="SM00248">
    <property type="entry name" value="ANK"/>
    <property type="match status" value="10"/>
</dbReference>
<dbReference type="InterPro" id="IPR002110">
    <property type="entry name" value="Ankyrin_rpt"/>
</dbReference>
<dbReference type="AlphaFoldDB" id="A0A510NVC7"/>